<dbReference type="EnsemblMetazoa" id="Aqu2.1.19686_001">
    <property type="protein sequence ID" value="Aqu2.1.19686_001"/>
    <property type="gene ID" value="Aqu2.1.19686"/>
</dbReference>
<dbReference type="GO" id="GO:0016491">
    <property type="term" value="F:oxidoreductase activity"/>
    <property type="evidence" value="ECO:0007669"/>
    <property type="project" value="UniProtKB-KW"/>
</dbReference>
<keyword evidence="1" id="KW-0560">Oxidoreductase</keyword>
<protein>
    <recommendedName>
        <fullName evidence="2">Fe2OG dioxygenase domain-containing protein</fullName>
    </recommendedName>
</protein>
<name>A0A1X7TWL7_AMPQE</name>
<dbReference type="PROSITE" id="PS51471">
    <property type="entry name" value="FE2OG_OXY"/>
    <property type="match status" value="1"/>
</dbReference>
<reference evidence="3" key="1">
    <citation type="submission" date="2017-05" db="UniProtKB">
        <authorList>
            <consortium name="EnsemblMetazoa"/>
        </authorList>
    </citation>
    <scope>IDENTIFICATION</scope>
</reference>
<dbReference type="InterPro" id="IPR044861">
    <property type="entry name" value="IPNS-like_FE2OG_OXY"/>
</dbReference>
<dbReference type="Pfam" id="PF03171">
    <property type="entry name" value="2OG-FeII_Oxy"/>
    <property type="match status" value="1"/>
</dbReference>
<dbReference type="Gene3D" id="2.60.120.330">
    <property type="entry name" value="B-lactam Antibiotic, Isopenicillin N Synthase, Chain"/>
    <property type="match status" value="1"/>
</dbReference>
<dbReference type="InterPro" id="IPR005123">
    <property type="entry name" value="Oxoglu/Fe-dep_dioxygenase_dom"/>
</dbReference>
<dbReference type="PANTHER" id="PTHR47990">
    <property type="entry name" value="2-OXOGLUTARATE (2OG) AND FE(II)-DEPENDENT OXYGENASE SUPERFAMILY PROTEIN-RELATED"/>
    <property type="match status" value="1"/>
</dbReference>
<dbReference type="InParanoid" id="A0A1X7TWL7"/>
<dbReference type="GO" id="GO:0046872">
    <property type="term" value="F:metal ion binding"/>
    <property type="evidence" value="ECO:0007669"/>
    <property type="project" value="UniProtKB-KW"/>
</dbReference>
<sequence>MAVPVVDFKDVLSCLDVSTCPQVQEIHSAFTTVGFVFITNHGIRRPLVDEAFSVAKKFFELPHESKKKYSRTSTSGNNGYIEMEQEDIDPTKPGDLKEAFNICSPTECVYPDDEVSDFKPVMTEILGTSRTLALKILEVMGHALKLQDPQFFVKNHQNLSNTTIPSYTTARVLYYPPLPSPAAVKPGQLRCGEHVDYGSITLLFQDPSGGLQVKQSNGSYIDVPYKSDAVLVNLGALMQNWTSDTYIASPHRVLNPINDTLWNSSRQSMAIFIHPDNDSLIECIDGSNKYPPVTAYEDSYRRLFVTYEKYDKTNETQS</sequence>
<keyword evidence="1" id="KW-0479">Metal-binding</keyword>
<evidence type="ECO:0000256" key="1">
    <source>
        <dbReference type="RuleBase" id="RU003682"/>
    </source>
</evidence>
<dbReference type="InterPro" id="IPR026992">
    <property type="entry name" value="DIOX_N"/>
</dbReference>
<dbReference type="PRINTS" id="PR00682">
    <property type="entry name" value="IPNSYNTHASE"/>
</dbReference>
<dbReference type="AlphaFoldDB" id="A0A1X7TWL7"/>
<organism evidence="3">
    <name type="scientific">Amphimedon queenslandica</name>
    <name type="common">Sponge</name>
    <dbReference type="NCBI Taxonomy" id="400682"/>
    <lineage>
        <taxon>Eukaryota</taxon>
        <taxon>Metazoa</taxon>
        <taxon>Porifera</taxon>
        <taxon>Demospongiae</taxon>
        <taxon>Heteroscleromorpha</taxon>
        <taxon>Haplosclerida</taxon>
        <taxon>Niphatidae</taxon>
        <taxon>Amphimedon</taxon>
    </lineage>
</organism>
<dbReference type="OrthoDB" id="288590at2759"/>
<dbReference type="STRING" id="400682.A0A1X7TWL7"/>
<evidence type="ECO:0000259" key="2">
    <source>
        <dbReference type="PROSITE" id="PS51471"/>
    </source>
</evidence>
<evidence type="ECO:0000313" key="3">
    <source>
        <dbReference type="EnsemblMetazoa" id="Aqu2.1.19686_001"/>
    </source>
</evidence>
<dbReference type="SUPFAM" id="SSF51197">
    <property type="entry name" value="Clavaminate synthase-like"/>
    <property type="match status" value="1"/>
</dbReference>
<dbReference type="InterPro" id="IPR027443">
    <property type="entry name" value="IPNS-like_sf"/>
</dbReference>
<dbReference type="FunFam" id="2.60.120.330:FF:000038">
    <property type="entry name" value="Si:dkey-10o6.2"/>
    <property type="match status" value="1"/>
</dbReference>
<feature type="domain" description="Fe2OG dioxygenase" evidence="2">
    <location>
        <begin position="166"/>
        <end position="275"/>
    </location>
</feature>
<dbReference type="eggNOG" id="KOG0143">
    <property type="taxonomic scope" value="Eukaryota"/>
</dbReference>
<proteinExistence type="inferred from homology"/>
<dbReference type="Pfam" id="PF14226">
    <property type="entry name" value="DIOX_N"/>
    <property type="match status" value="1"/>
</dbReference>
<dbReference type="OMA" id="FTTRHDP"/>
<comment type="similarity">
    <text evidence="1">Belongs to the iron/ascorbate-dependent oxidoreductase family.</text>
</comment>
<dbReference type="InterPro" id="IPR050231">
    <property type="entry name" value="Iron_ascorbate_oxido_reductase"/>
</dbReference>
<keyword evidence="1" id="KW-0408">Iron</keyword>
<accession>A0A1X7TWL7</accession>